<reference evidence="8" key="2">
    <citation type="submission" date="2025-08" db="UniProtKB">
        <authorList>
            <consortium name="RefSeq"/>
        </authorList>
    </citation>
    <scope>IDENTIFICATION</scope>
    <source>
        <tissue evidence="8">Leaf</tissue>
    </source>
</reference>
<dbReference type="GO" id="GO:0016020">
    <property type="term" value="C:membrane"/>
    <property type="evidence" value="ECO:0007669"/>
    <property type="project" value="UniProtKB-SubCell"/>
</dbReference>
<dbReference type="InterPro" id="IPR007749">
    <property type="entry name" value="DUF677"/>
</dbReference>
<dbReference type="PANTHER" id="PTHR31113:SF34">
    <property type="entry name" value="(RAPE) HYPOTHETICAL PROTEIN"/>
    <property type="match status" value="1"/>
</dbReference>
<keyword evidence="4 6" id="KW-1133">Transmembrane helix</keyword>
<evidence type="ECO:0000256" key="2">
    <source>
        <dbReference type="ARBA" id="ARBA00009074"/>
    </source>
</evidence>
<feature type="transmembrane region" description="Helical" evidence="6">
    <location>
        <begin position="222"/>
        <end position="246"/>
    </location>
</feature>
<proteinExistence type="inferred from homology"/>
<organism evidence="7 8">
    <name type="scientific">Raphanus sativus</name>
    <name type="common">Radish</name>
    <name type="synonym">Raphanus raphanistrum var. sativus</name>
    <dbReference type="NCBI Taxonomy" id="3726"/>
    <lineage>
        <taxon>Eukaryota</taxon>
        <taxon>Viridiplantae</taxon>
        <taxon>Streptophyta</taxon>
        <taxon>Embryophyta</taxon>
        <taxon>Tracheophyta</taxon>
        <taxon>Spermatophyta</taxon>
        <taxon>Magnoliopsida</taxon>
        <taxon>eudicotyledons</taxon>
        <taxon>Gunneridae</taxon>
        <taxon>Pentapetalae</taxon>
        <taxon>rosids</taxon>
        <taxon>malvids</taxon>
        <taxon>Brassicales</taxon>
        <taxon>Brassicaceae</taxon>
        <taxon>Brassiceae</taxon>
        <taxon>Raphanus</taxon>
    </lineage>
</organism>
<sequence length="385" mass="41672">MGAAALVCRLMSKYLSSDKNVTNEEKLSFYTSACEEDPELKSFDSSLDQRLSKLKSSLSTGGKTGNNSLNAVKSVCGFLVEVNQNLAENIIANKDLLKKEDLKSLVGLYCESSTSTLDLFTTVSNCTNKAKLSIEIIRVAIQQFEKESMDTNFGGGNVKKAKYAKTLEELNKVKARGDPFGDEFKDKLKSVRAEHLVLLEKLGELVKKLEKKHHRLKRKRKLTTIAFGSVAASILAIEVCALVVAPQLAVNGAVQGAAGLGQLMVAGGIYANDKMTTREKDLDTQKEVVNIMFDSTNVNIQGTNTINSLVEKLIVSLSLILGSVEQVKREEEAVKPVMEAIVTEVDAFASSIKDVGKAVATCSSCVASGKLQVLESITNYFLNAG</sequence>
<feature type="transmembrane region" description="Helical" evidence="6">
    <location>
        <begin position="252"/>
        <end position="271"/>
    </location>
</feature>
<evidence type="ECO:0000256" key="1">
    <source>
        <dbReference type="ARBA" id="ARBA00004370"/>
    </source>
</evidence>
<dbReference type="KEGG" id="rsz:108826658"/>
<evidence type="ECO:0000256" key="3">
    <source>
        <dbReference type="ARBA" id="ARBA00022692"/>
    </source>
</evidence>
<evidence type="ECO:0000313" key="8">
    <source>
        <dbReference type="RefSeq" id="XP_018455542.1"/>
    </source>
</evidence>
<evidence type="ECO:0000256" key="5">
    <source>
        <dbReference type="ARBA" id="ARBA00023136"/>
    </source>
</evidence>
<gene>
    <name evidence="8" type="primary">LOC108826658</name>
</gene>
<evidence type="ECO:0000256" key="6">
    <source>
        <dbReference type="SAM" id="Phobius"/>
    </source>
</evidence>
<dbReference type="OrthoDB" id="10385490at2759"/>
<comment type="subcellular location">
    <subcellularLocation>
        <location evidence="1">Membrane</location>
    </subcellularLocation>
</comment>
<accession>A0A6J0L5X6</accession>
<evidence type="ECO:0000256" key="4">
    <source>
        <dbReference type="ARBA" id="ARBA00022989"/>
    </source>
</evidence>
<keyword evidence="5 6" id="KW-0472">Membrane</keyword>
<dbReference type="Pfam" id="PF05055">
    <property type="entry name" value="DUF677"/>
    <property type="match status" value="1"/>
</dbReference>
<comment type="similarity">
    <text evidence="2">Belongs to the UPF0496 family.</text>
</comment>
<dbReference type="Proteomes" id="UP000504610">
    <property type="component" value="Chromosome 9"/>
</dbReference>
<dbReference type="PANTHER" id="PTHR31113">
    <property type="entry name" value="UPF0496 PROTEIN 3-RELATED"/>
    <property type="match status" value="1"/>
</dbReference>
<keyword evidence="7" id="KW-1185">Reference proteome</keyword>
<keyword evidence="3 6" id="KW-0812">Transmembrane</keyword>
<protein>
    <submittedName>
        <fullName evidence="8">UPF0496 protein At5g66660-like</fullName>
    </submittedName>
</protein>
<evidence type="ECO:0000313" key="7">
    <source>
        <dbReference type="Proteomes" id="UP000504610"/>
    </source>
</evidence>
<dbReference type="GeneID" id="108826658"/>
<dbReference type="RefSeq" id="XP_018455542.1">
    <property type="nucleotide sequence ID" value="XM_018600040.2"/>
</dbReference>
<reference evidence="7" key="1">
    <citation type="journal article" date="2019" name="Database">
        <title>The radish genome database (RadishGD): an integrated information resource for radish genomics.</title>
        <authorList>
            <person name="Yu H.J."/>
            <person name="Baek S."/>
            <person name="Lee Y.J."/>
            <person name="Cho A."/>
            <person name="Mun J.H."/>
        </authorList>
    </citation>
    <scope>NUCLEOTIDE SEQUENCE [LARGE SCALE GENOMIC DNA]</scope>
    <source>
        <strain evidence="7">cv. WK10039</strain>
    </source>
</reference>
<name>A0A6J0L5X6_RAPSA</name>
<dbReference type="AlphaFoldDB" id="A0A6J0L5X6"/>